<sequence length="287" mass="32308">MRTYARSIRLSYPQVSLSKPHTVALVALMTHGEANLKANSLKEQPVTPPACVVPHVGLSSTRAMPLKTGKNRHLTFDEDEDFENVPALEPLDGASDGEEESAEASDSDGAPEEATLSAGKEEAQKREEGVKDVVDRHRQQVKEKRKLQHRKNMLQQEEKRKRMDELRLPQSLLDAVATEQKSKPPQRQPRSPTKKKKKIKTFDVAEDDDGSVKNIDEEGNITLDTGVHVRTLRQETKKHTDISRRAADFRANALYGRTIRRMPSVQLRQMKVKQRMSGKAVFATSKT</sequence>
<accession>A0A8J4YMG9</accession>
<proteinExistence type="predicted"/>
<dbReference type="Proteomes" id="UP000770661">
    <property type="component" value="Unassembled WGS sequence"/>
</dbReference>
<feature type="compositionally biased region" description="Basic residues" evidence="1">
    <location>
        <begin position="143"/>
        <end position="152"/>
    </location>
</feature>
<feature type="compositionally biased region" description="Basic and acidic residues" evidence="1">
    <location>
        <begin position="119"/>
        <end position="142"/>
    </location>
</feature>
<feature type="compositionally biased region" description="Basic and acidic residues" evidence="1">
    <location>
        <begin position="156"/>
        <end position="167"/>
    </location>
</feature>
<reference evidence="2" key="1">
    <citation type="submission" date="2020-07" db="EMBL/GenBank/DDBJ databases">
        <title>The High-quality genome of the commercially important snow crab, Chionoecetes opilio.</title>
        <authorList>
            <person name="Jeong J.-H."/>
            <person name="Ryu S."/>
        </authorList>
    </citation>
    <scope>NUCLEOTIDE SEQUENCE</scope>
    <source>
        <strain evidence="2">MADBK_172401_WGS</strain>
        <tissue evidence="2">Digestive gland</tissue>
    </source>
</reference>
<organism evidence="2 3">
    <name type="scientific">Chionoecetes opilio</name>
    <name type="common">Atlantic snow crab</name>
    <name type="synonym">Cancer opilio</name>
    <dbReference type="NCBI Taxonomy" id="41210"/>
    <lineage>
        <taxon>Eukaryota</taxon>
        <taxon>Metazoa</taxon>
        <taxon>Ecdysozoa</taxon>
        <taxon>Arthropoda</taxon>
        <taxon>Crustacea</taxon>
        <taxon>Multicrustacea</taxon>
        <taxon>Malacostraca</taxon>
        <taxon>Eumalacostraca</taxon>
        <taxon>Eucarida</taxon>
        <taxon>Decapoda</taxon>
        <taxon>Pleocyemata</taxon>
        <taxon>Brachyura</taxon>
        <taxon>Eubrachyura</taxon>
        <taxon>Majoidea</taxon>
        <taxon>Majidae</taxon>
        <taxon>Chionoecetes</taxon>
    </lineage>
</organism>
<keyword evidence="3" id="KW-1185">Reference proteome</keyword>
<evidence type="ECO:0000313" key="2">
    <source>
        <dbReference type="EMBL" id="KAG0726491.1"/>
    </source>
</evidence>
<dbReference type="EMBL" id="JACEEZ010004348">
    <property type="protein sequence ID" value="KAG0726491.1"/>
    <property type="molecule type" value="Genomic_DNA"/>
</dbReference>
<feature type="compositionally biased region" description="Acidic residues" evidence="1">
    <location>
        <begin position="95"/>
        <end position="111"/>
    </location>
</feature>
<protein>
    <submittedName>
        <fullName evidence="2">Uncharacterized protein</fullName>
    </submittedName>
</protein>
<dbReference type="AlphaFoldDB" id="A0A8J4YMG9"/>
<evidence type="ECO:0000313" key="3">
    <source>
        <dbReference type="Proteomes" id="UP000770661"/>
    </source>
</evidence>
<comment type="caution">
    <text evidence="2">The sequence shown here is derived from an EMBL/GenBank/DDBJ whole genome shotgun (WGS) entry which is preliminary data.</text>
</comment>
<dbReference type="OrthoDB" id="6380664at2759"/>
<name>A0A8J4YMG9_CHIOP</name>
<evidence type="ECO:0000256" key="1">
    <source>
        <dbReference type="SAM" id="MobiDB-lite"/>
    </source>
</evidence>
<feature type="region of interest" description="Disordered" evidence="1">
    <location>
        <begin position="76"/>
        <end position="201"/>
    </location>
</feature>
<gene>
    <name evidence="2" type="ORF">GWK47_004313</name>
</gene>